<dbReference type="PROSITE" id="PS00464">
    <property type="entry name" value="RIBOSOMAL_L22"/>
    <property type="match status" value="1"/>
</dbReference>
<reference evidence="7" key="1">
    <citation type="submission" date="2018-03" db="EMBL/GenBank/DDBJ databases">
        <authorList>
            <person name="Guldener U."/>
        </authorList>
    </citation>
    <scope>NUCLEOTIDE SEQUENCE</scope>
</reference>
<evidence type="ECO:0000256" key="2">
    <source>
        <dbReference type="ARBA" id="ARBA00022980"/>
    </source>
</evidence>
<dbReference type="InterPro" id="IPR001063">
    <property type="entry name" value="Ribosomal_uL22"/>
</dbReference>
<evidence type="ECO:0000256" key="6">
    <source>
        <dbReference type="RuleBase" id="RU004005"/>
    </source>
</evidence>
<dbReference type="FunFam" id="3.90.470.10:FF:000010">
    <property type="entry name" value="60S ribosomal protein L17"/>
    <property type="match status" value="1"/>
</dbReference>
<dbReference type="CDD" id="cd00336">
    <property type="entry name" value="Ribosomal_L22"/>
    <property type="match status" value="1"/>
</dbReference>
<dbReference type="PANTHER" id="PTHR11593">
    <property type="entry name" value="60S RIBOSOMAL PROTEIN L17"/>
    <property type="match status" value="1"/>
</dbReference>
<organism evidence="7 8">
    <name type="scientific">Cephalotrichum gorgonifer</name>
    <dbReference type="NCBI Taxonomy" id="2041049"/>
    <lineage>
        <taxon>Eukaryota</taxon>
        <taxon>Fungi</taxon>
        <taxon>Dikarya</taxon>
        <taxon>Ascomycota</taxon>
        <taxon>Pezizomycotina</taxon>
        <taxon>Sordariomycetes</taxon>
        <taxon>Hypocreomycetidae</taxon>
        <taxon>Microascales</taxon>
        <taxon>Microascaceae</taxon>
        <taxon>Cephalotrichum</taxon>
    </lineage>
</organism>
<keyword evidence="3 6" id="KW-0687">Ribonucleoprotein</keyword>
<dbReference type="GO" id="GO:0003735">
    <property type="term" value="F:structural constituent of ribosome"/>
    <property type="evidence" value="ECO:0007669"/>
    <property type="project" value="InterPro"/>
</dbReference>
<dbReference type="InterPro" id="IPR018260">
    <property type="entry name" value="Ribosomal_uL22_CS"/>
</dbReference>
<evidence type="ECO:0000256" key="1">
    <source>
        <dbReference type="ARBA" id="ARBA00009451"/>
    </source>
</evidence>
<evidence type="ECO:0000313" key="8">
    <source>
        <dbReference type="Proteomes" id="UP001187682"/>
    </source>
</evidence>
<dbReference type="Proteomes" id="UP001187682">
    <property type="component" value="Unassembled WGS sequence"/>
</dbReference>
<dbReference type="SUPFAM" id="SSF54843">
    <property type="entry name" value="Ribosomal protein L22"/>
    <property type="match status" value="1"/>
</dbReference>
<dbReference type="AlphaFoldDB" id="A0AAE8SS16"/>
<protein>
    <recommendedName>
        <fullName evidence="4">Large ribosomal subunit protein uL22</fullName>
    </recommendedName>
    <alternativeName>
        <fullName evidence="5">60S ribosomal protein L17</fullName>
    </alternativeName>
</protein>
<proteinExistence type="inferred from homology"/>
<dbReference type="GO" id="GO:0002181">
    <property type="term" value="P:cytoplasmic translation"/>
    <property type="evidence" value="ECO:0007669"/>
    <property type="project" value="TreeGrafter"/>
</dbReference>
<gene>
    <name evidence="7" type="ORF">DNG_01871</name>
</gene>
<dbReference type="GO" id="GO:0022625">
    <property type="term" value="C:cytosolic large ribosomal subunit"/>
    <property type="evidence" value="ECO:0007669"/>
    <property type="project" value="TreeGrafter"/>
</dbReference>
<evidence type="ECO:0000256" key="4">
    <source>
        <dbReference type="ARBA" id="ARBA00035207"/>
    </source>
</evidence>
<dbReference type="EMBL" id="ONZQ02000002">
    <property type="protein sequence ID" value="SPN98830.1"/>
    <property type="molecule type" value="Genomic_DNA"/>
</dbReference>
<accession>A0AAE8SS16</accession>
<name>A0AAE8SS16_9PEZI</name>
<evidence type="ECO:0000313" key="7">
    <source>
        <dbReference type="EMBL" id="SPN98830.1"/>
    </source>
</evidence>
<dbReference type="InterPro" id="IPR036394">
    <property type="entry name" value="Ribosomal_uL22_sf"/>
</dbReference>
<keyword evidence="8" id="KW-1185">Reference proteome</keyword>
<dbReference type="PANTHER" id="PTHR11593:SF10">
    <property type="entry name" value="60S RIBOSOMAL PROTEIN L17"/>
    <property type="match status" value="1"/>
</dbReference>
<evidence type="ECO:0000256" key="3">
    <source>
        <dbReference type="ARBA" id="ARBA00023274"/>
    </source>
</evidence>
<dbReference type="Pfam" id="PF00237">
    <property type="entry name" value="Ribosomal_L22"/>
    <property type="match status" value="1"/>
</dbReference>
<dbReference type="Gene3D" id="3.90.470.10">
    <property type="entry name" value="Ribosomal protein L22/L17"/>
    <property type="match status" value="1"/>
</dbReference>
<keyword evidence="2 6" id="KW-0689">Ribosomal protein</keyword>
<comment type="similarity">
    <text evidence="1 6">Belongs to the universal ribosomal protein uL22 family.</text>
</comment>
<comment type="caution">
    <text evidence="7">The sequence shown here is derived from an EMBL/GenBank/DDBJ whole genome shotgun (WGS) entry which is preliminary data.</text>
</comment>
<dbReference type="InterPro" id="IPR005721">
    <property type="entry name" value="Ribosomal_uL22_euk/arc"/>
</dbReference>
<sequence length="196" mass="21880">MAQQSRPSAKFKMVRYAAQEISSAKSARARGSYLRVSFKNTRETAQAINGWKLHRAIAFLNNVTEKKEAVPFRRFAGSIGRCAQGKQFGVTRARWPVKSAEFILGLLKNAESNADAKGLDSSNLIVKHIQVNQAPKQRRRTYRAHGRINPYMSSPCHIELILTEGEEAIAKAESTETVRLNSRQRGARVRQAITAA</sequence>
<evidence type="ECO:0000256" key="5">
    <source>
        <dbReference type="ARBA" id="ARBA00035325"/>
    </source>
</evidence>
<dbReference type="NCBIfam" id="TIGR01038">
    <property type="entry name" value="uL22_arch_euk"/>
    <property type="match status" value="1"/>
</dbReference>